<dbReference type="Proteomes" id="UP001188597">
    <property type="component" value="Unassembled WGS sequence"/>
</dbReference>
<sequence>MDNEFMHIRCGAHIIDLIVSEGMKEVHESNVKIQSAVRLLRSSPSRPLSFKRSHEEMSLKMIDYIVDGHNIEIGSDCPMKKKV</sequence>
<proteinExistence type="predicted"/>
<dbReference type="EMBL" id="JAVXUP010001019">
    <property type="protein sequence ID" value="KAK3017185.1"/>
    <property type="molecule type" value="Genomic_DNA"/>
</dbReference>
<gene>
    <name evidence="1" type="ORF">RJ639_007128</name>
</gene>
<comment type="caution">
    <text evidence="1">The sequence shown here is derived from an EMBL/GenBank/DDBJ whole genome shotgun (WGS) entry which is preliminary data.</text>
</comment>
<dbReference type="AlphaFoldDB" id="A0AA88VZI8"/>
<dbReference type="PANTHER" id="PTHR46481:SF2">
    <property type="entry name" value="BED-TYPE DOMAIN-CONTAINING PROTEIN"/>
    <property type="match status" value="1"/>
</dbReference>
<evidence type="ECO:0000313" key="1">
    <source>
        <dbReference type="EMBL" id="KAK3017185.1"/>
    </source>
</evidence>
<protein>
    <submittedName>
        <fullName evidence="1">Uncharacterized protein</fullName>
    </submittedName>
</protein>
<evidence type="ECO:0000313" key="2">
    <source>
        <dbReference type="Proteomes" id="UP001188597"/>
    </source>
</evidence>
<name>A0AA88VZI8_9ASTE</name>
<reference evidence="1" key="1">
    <citation type="submission" date="2022-12" db="EMBL/GenBank/DDBJ databases">
        <title>Draft genome assemblies for two species of Escallonia (Escalloniales).</title>
        <authorList>
            <person name="Chanderbali A."/>
            <person name="Dervinis C."/>
            <person name="Anghel I."/>
            <person name="Soltis D."/>
            <person name="Soltis P."/>
            <person name="Zapata F."/>
        </authorList>
    </citation>
    <scope>NUCLEOTIDE SEQUENCE</scope>
    <source>
        <strain evidence="1">UCBG64.0493</strain>
        <tissue evidence="1">Leaf</tissue>
    </source>
</reference>
<accession>A0AA88VZI8</accession>
<dbReference type="PANTHER" id="PTHR46481">
    <property type="entry name" value="ZINC FINGER BED DOMAIN-CONTAINING PROTEIN 4"/>
    <property type="match status" value="1"/>
</dbReference>
<keyword evidence="2" id="KW-1185">Reference proteome</keyword>
<organism evidence="1 2">
    <name type="scientific">Escallonia herrerae</name>
    <dbReference type="NCBI Taxonomy" id="1293975"/>
    <lineage>
        <taxon>Eukaryota</taxon>
        <taxon>Viridiplantae</taxon>
        <taxon>Streptophyta</taxon>
        <taxon>Embryophyta</taxon>
        <taxon>Tracheophyta</taxon>
        <taxon>Spermatophyta</taxon>
        <taxon>Magnoliopsida</taxon>
        <taxon>eudicotyledons</taxon>
        <taxon>Gunneridae</taxon>
        <taxon>Pentapetalae</taxon>
        <taxon>asterids</taxon>
        <taxon>campanulids</taxon>
        <taxon>Escalloniales</taxon>
        <taxon>Escalloniaceae</taxon>
        <taxon>Escallonia</taxon>
    </lineage>
</organism>
<dbReference type="InterPro" id="IPR052035">
    <property type="entry name" value="ZnF_BED_domain_contain"/>
</dbReference>